<proteinExistence type="predicted"/>
<dbReference type="PANTHER" id="PTHR35866">
    <property type="entry name" value="PUTATIVE-RELATED"/>
    <property type="match status" value="1"/>
</dbReference>
<dbReference type="Pfam" id="PF03692">
    <property type="entry name" value="CxxCxxCC"/>
    <property type="match status" value="1"/>
</dbReference>
<protein>
    <recommendedName>
        <fullName evidence="3">Zinc-or iron-chelating domain-containing protein</fullName>
    </recommendedName>
</protein>
<keyword evidence="2" id="KW-1185">Reference proteome</keyword>
<evidence type="ECO:0008006" key="3">
    <source>
        <dbReference type="Google" id="ProtNLM"/>
    </source>
</evidence>
<evidence type="ECO:0000313" key="1">
    <source>
        <dbReference type="EMBL" id="SFT52197.1"/>
    </source>
</evidence>
<dbReference type="InterPro" id="IPR005358">
    <property type="entry name" value="Puta_zinc/iron-chelating_dom"/>
</dbReference>
<dbReference type="EMBL" id="FPAS01000001">
    <property type="protein sequence ID" value="SFT52197.1"/>
    <property type="molecule type" value="Genomic_DNA"/>
</dbReference>
<dbReference type="Proteomes" id="UP000236454">
    <property type="component" value="Unassembled WGS sequence"/>
</dbReference>
<name>A0A1I6YP09_9FLAO</name>
<sequence length="194" mass="22900">MILDFEFYTSFILLNSSIKCEAPIFVRDMAMNEEYREDLNEAQEKHQDYVKLVRKFKKMKPKKLDNLINEEHDRQFEKIDCLNCGNCCATTSPIFRDVDVKRISKHFRMKPVEFEKQYLKRDEDDDLVLLTSPCAFLGDDNACSIYEVRPLACREYPHTDRKRMDPILDLTLKNSEICPAVARIFKTIESNLSR</sequence>
<accession>A0A1I6YP09</accession>
<gene>
    <name evidence="1" type="ORF">SAMN05216474_1059</name>
</gene>
<evidence type="ECO:0000313" key="2">
    <source>
        <dbReference type="Proteomes" id="UP000236454"/>
    </source>
</evidence>
<reference evidence="1 2" key="1">
    <citation type="submission" date="2016-10" db="EMBL/GenBank/DDBJ databases">
        <authorList>
            <person name="de Groot N.N."/>
        </authorList>
    </citation>
    <scope>NUCLEOTIDE SEQUENCE [LARGE SCALE GENOMIC DNA]</scope>
    <source>
        <strain evidence="1 2">CGMCC 1.7005</strain>
    </source>
</reference>
<dbReference type="STRING" id="477690.SAMN05216474_1059"/>
<organism evidence="1 2">
    <name type="scientific">Lishizhenia tianjinensis</name>
    <dbReference type="NCBI Taxonomy" id="477690"/>
    <lineage>
        <taxon>Bacteria</taxon>
        <taxon>Pseudomonadati</taxon>
        <taxon>Bacteroidota</taxon>
        <taxon>Flavobacteriia</taxon>
        <taxon>Flavobacteriales</taxon>
        <taxon>Crocinitomicaceae</taxon>
        <taxon>Lishizhenia</taxon>
    </lineage>
</organism>
<dbReference type="AlphaFoldDB" id="A0A1I6YP09"/>
<dbReference type="PANTHER" id="PTHR35866:SF1">
    <property type="entry name" value="YKGJ FAMILY CYSTEINE CLUSTER PROTEIN"/>
    <property type="match status" value="1"/>
</dbReference>